<gene>
    <name evidence="1" type="ORF">CHS0354_033670</name>
</gene>
<dbReference type="AlphaFoldDB" id="A0AAE0S2G5"/>
<evidence type="ECO:0000313" key="2">
    <source>
        <dbReference type="Proteomes" id="UP001195483"/>
    </source>
</evidence>
<dbReference type="EMBL" id="JAEAOA010001970">
    <property type="protein sequence ID" value="KAK3583894.1"/>
    <property type="molecule type" value="Genomic_DNA"/>
</dbReference>
<comment type="caution">
    <text evidence="1">The sequence shown here is derived from an EMBL/GenBank/DDBJ whole genome shotgun (WGS) entry which is preliminary data.</text>
</comment>
<name>A0AAE0S2G5_9BIVA</name>
<keyword evidence="2" id="KW-1185">Reference proteome</keyword>
<protein>
    <submittedName>
        <fullName evidence="1">Uncharacterized protein</fullName>
    </submittedName>
</protein>
<reference evidence="1" key="3">
    <citation type="submission" date="2023-05" db="EMBL/GenBank/DDBJ databases">
        <authorList>
            <person name="Smith C.H."/>
        </authorList>
    </citation>
    <scope>NUCLEOTIDE SEQUENCE</scope>
    <source>
        <strain evidence="1">CHS0354</strain>
        <tissue evidence="1">Mantle</tissue>
    </source>
</reference>
<dbReference type="Proteomes" id="UP001195483">
    <property type="component" value="Unassembled WGS sequence"/>
</dbReference>
<evidence type="ECO:0000313" key="1">
    <source>
        <dbReference type="EMBL" id="KAK3583894.1"/>
    </source>
</evidence>
<reference evidence="1" key="2">
    <citation type="journal article" date="2021" name="Genome Biol. Evol.">
        <title>Developing a high-quality reference genome for a parasitic bivalve with doubly uniparental inheritance (Bivalvia: Unionida).</title>
        <authorList>
            <person name="Smith C.H."/>
        </authorList>
    </citation>
    <scope>NUCLEOTIDE SEQUENCE</scope>
    <source>
        <strain evidence="1">CHS0354</strain>
        <tissue evidence="1">Mantle</tissue>
    </source>
</reference>
<sequence length="70" mass="7719">MCLNCSTSIKAIGAAPEEGWVGELGQSNMQSVDKAGFLFTTCIPDWDSGITKNLQNEHENIEFSIFAYKM</sequence>
<proteinExistence type="predicted"/>
<accession>A0AAE0S2G5</accession>
<organism evidence="1 2">
    <name type="scientific">Potamilus streckersoni</name>
    <dbReference type="NCBI Taxonomy" id="2493646"/>
    <lineage>
        <taxon>Eukaryota</taxon>
        <taxon>Metazoa</taxon>
        <taxon>Spiralia</taxon>
        <taxon>Lophotrochozoa</taxon>
        <taxon>Mollusca</taxon>
        <taxon>Bivalvia</taxon>
        <taxon>Autobranchia</taxon>
        <taxon>Heteroconchia</taxon>
        <taxon>Palaeoheterodonta</taxon>
        <taxon>Unionida</taxon>
        <taxon>Unionoidea</taxon>
        <taxon>Unionidae</taxon>
        <taxon>Ambleminae</taxon>
        <taxon>Lampsilini</taxon>
        <taxon>Potamilus</taxon>
    </lineage>
</organism>
<reference evidence="1" key="1">
    <citation type="journal article" date="2021" name="Genome Biol. Evol.">
        <title>A High-Quality Reference Genome for a Parasitic Bivalve with Doubly Uniparental Inheritance (Bivalvia: Unionida).</title>
        <authorList>
            <person name="Smith C.H."/>
        </authorList>
    </citation>
    <scope>NUCLEOTIDE SEQUENCE</scope>
    <source>
        <strain evidence="1">CHS0354</strain>
    </source>
</reference>